<keyword evidence="8" id="KW-0157">Chromophore</keyword>
<evidence type="ECO:0000256" key="12">
    <source>
        <dbReference type="SAM" id="Phobius"/>
    </source>
</evidence>
<keyword evidence="6" id="KW-0681">Retinal protein</keyword>
<proteinExistence type="inferred from homology"/>
<comment type="subcellular location">
    <subcellularLocation>
        <location evidence="1">Membrane</location>
        <topology evidence="1">Multi-pass membrane protein</topology>
    </subcellularLocation>
</comment>
<feature type="transmembrane region" description="Helical" evidence="12">
    <location>
        <begin position="67"/>
        <end position="91"/>
    </location>
</feature>
<evidence type="ECO:0000256" key="8">
    <source>
        <dbReference type="ARBA" id="ARBA00022991"/>
    </source>
</evidence>
<dbReference type="GO" id="GO:0007602">
    <property type="term" value="P:phototransduction"/>
    <property type="evidence" value="ECO:0007669"/>
    <property type="project" value="UniProtKB-KW"/>
</dbReference>
<keyword evidence="3" id="KW-0600">Photoreceptor protein</keyword>
<dbReference type="GO" id="GO:0005216">
    <property type="term" value="F:monoatomic ion channel activity"/>
    <property type="evidence" value="ECO:0007669"/>
    <property type="project" value="InterPro"/>
</dbReference>
<evidence type="ECO:0000256" key="6">
    <source>
        <dbReference type="ARBA" id="ARBA00022925"/>
    </source>
</evidence>
<keyword evidence="5 12" id="KW-0812">Transmembrane</keyword>
<dbReference type="PRINTS" id="PR00251">
    <property type="entry name" value="BACTRLOPSIN"/>
</dbReference>
<evidence type="ECO:0000256" key="7">
    <source>
        <dbReference type="ARBA" id="ARBA00022989"/>
    </source>
</evidence>
<dbReference type="PROSITE" id="PS00950">
    <property type="entry name" value="BACTERIAL_OPSIN_1"/>
    <property type="match status" value="1"/>
</dbReference>
<evidence type="ECO:0000256" key="11">
    <source>
        <dbReference type="SAM" id="MobiDB-lite"/>
    </source>
</evidence>
<reference evidence="13" key="2">
    <citation type="submission" date="2021-03" db="EMBL/GenBank/DDBJ databases">
        <title>An advanced genetic toolkit for exploring the biology of the rock-inhabiting black fungus Knufia petricola.</title>
        <authorList>
            <person name="Voigt O."/>
            <person name="Knabe N."/>
            <person name="Nitsche S."/>
            <person name="Erdmann E."/>
            <person name="Schumacher J."/>
            <person name="Gorbushina A.A."/>
        </authorList>
    </citation>
    <scope>NUCLEOTIDE SEQUENCE</scope>
    <source>
        <strain evidence="13">A95</strain>
    </source>
</reference>
<dbReference type="InterPro" id="IPR018229">
    <property type="entry name" value="Rhodopsin_retinal_BS"/>
</dbReference>
<feature type="transmembrane region" description="Helical" evidence="12">
    <location>
        <begin position="236"/>
        <end position="255"/>
    </location>
</feature>
<dbReference type="PANTHER" id="PTHR28286:SF1">
    <property type="entry name" value="30 KDA HEAT SHOCK PROTEIN-RELATED"/>
    <property type="match status" value="1"/>
</dbReference>
<sequence>MSTLQQRNNALDVNDFTNTINLHTSIHITSHGSDWYFTVCCIMGVATIAFLGLAFKKPRHERIFHYITASITMVACIAYFSMGSNLGWTGILVEWVRKDRDVSGVPLRQIFYVRYIDWFVTTPLLLLDLLLTCGMPTPTIAYTILINEIMVITGLVGALVKSRYKWGYYVFGCAAFFFVAYTVVFEGRAYARALGRDVQKTFTLCGAWTIFLWFLYPISWGLCEGGNVISPDSEAIFYGILDVFAKPGFGALLLWGHRNIDISRLGLNIRNPTAEVPSTEKRALNAQQNNGDREAANDGSTASENV</sequence>
<name>A0A7L8JFB7_9EURO</name>
<feature type="transmembrane region" description="Helical" evidence="12">
    <location>
        <begin position="35"/>
        <end position="55"/>
    </location>
</feature>
<feature type="region of interest" description="Disordered" evidence="11">
    <location>
        <begin position="277"/>
        <end position="306"/>
    </location>
</feature>
<evidence type="ECO:0000256" key="2">
    <source>
        <dbReference type="ARBA" id="ARBA00008130"/>
    </source>
</evidence>
<evidence type="ECO:0000313" key="13">
    <source>
        <dbReference type="EMBL" id="QOE76782.1"/>
    </source>
</evidence>
<keyword evidence="10" id="KW-0675">Receptor</keyword>
<reference evidence="13" key="1">
    <citation type="submission" date="2020-08" db="EMBL/GenBank/DDBJ databases">
        <authorList>
            <person name="Heeger F."/>
            <person name="Schumacher J."/>
            <person name="Gorbushina A.A."/>
        </authorList>
    </citation>
    <scope>NUCLEOTIDE SEQUENCE</scope>
    <source>
        <strain evidence="13">A95</strain>
    </source>
</reference>
<dbReference type="AlphaFoldDB" id="A0A7L8JFB7"/>
<dbReference type="InterPro" id="IPR001425">
    <property type="entry name" value="Arc/bac/fun_rhodopsins"/>
</dbReference>
<evidence type="ECO:0000256" key="3">
    <source>
        <dbReference type="ARBA" id="ARBA00022543"/>
    </source>
</evidence>
<dbReference type="GO" id="GO:0009881">
    <property type="term" value="F:photoreceptor activity"/>
    <property type="evidence" value="ECO:0007669"/>
    <property type="project" value="UniProtKB-KW"/>
</dbReference>
<dbReference type="Gene3D" id="1.20.1070.10">
    <property type="entry name" value="Rhodopsin 7-helix transmembrane proteins"/>
    <property type="match status" value="1"/>
</dbReference>
<evidence type="ECO:0000256" key="4">
    <source>
        <dbReference type="ARBA" id="ARBA00022606"/>
    </source>
</evidence>
<evidence type="ECO:0000256" key="5">
    <source>
        <dbReference type="ARBA" id="ARBA00022692"/>
    </source>
</evidence>
<dbReference type="CDD" id="cd15239">
    <property type="entry name" value="7tm_YRO2_fungal-like"/>
    <property type="match status" value="1"/>
</dbReference>
<dbReference type="GO" id="GO:0005783">
    <property type="term" value="C:endoplasmic reticulum"/>
    <property type="evidence" value="ECO:0007669"/>
    <property type="project" value="TreeGrafter"/>
</dbReference>
<dbReference type="Pfam" id="PF01036">
    <property type="entry name" value="Bac_rhodopsin"/>
    <property type="match status" value="1"/>
</dbReference>
<evidence type="ECO:0000256" key="1">
    <source>
        <dbReference type="ARBA" id="ARBA00004141"/>
    </source>
</evidence>
<dbReference type="FunFam" id="1.20.1070.10:FF:000160">
    <property type="entry name" value="Related to Opsin-1"/>
    <property type="match status" value="1"/>
</dbReference>
<dbReference type="PANTHER" id="PTHR28286">
    <property type="match status" value="1"/>
</dbReference>
<comment type="similarity">
    <text evidence="2">Belongs to the archaeal/bacterial/fungal opsin family.</text>
</comment>
<feature type="transmembrane region" description="Helical" evidence="12">
    <location>
        <begin position="166"/>
        <end position="185"/>
    </location>
</feature>
<keyword evidence="4" id="KW-0716">Sensory transduction</keyword>
<evidence type="ECO:0000256" key="10">
    <source>
        <dbReference type="ARBA" id="ARBA00023170"/>
    </source>
</evidence>
<gene>
    <name evidence="13" type="primary">ops2</name>
</gene>
<keyword evidence="9 12" id="KW-0472">Membrane</keyword>
<dbReference type="SMART" id="SM01021">
    <property type="entry name" value="Bac_rhodopsin"/>
    <property type="match status" value="1"/>
</dbReference>
<dbReference type="InterPro" id="IPR043476">
    <property type="entry name" value="Yro2-like_7TM"/>
</dbReference>
<keyword evidence="7 12" id="KW-1133">Transmembrane helix</keyword>
<dbReference type="SUPFAM" id="SSF81321">
    <property type="entry name" value="Family A G protein-coupled receptor-like"/>
    <property type="match status" value="1"/>
</dbReference>
<dbReference type="EMBL" id="MT859420">
    <property type="protein sequence ID" value="QOE76782.1"/>
    <property type="molecule type" value="Genomic_DNA"/>
</dbReference>
<feature type="transmembrane region" description="Helical" evidence="12">
    <location>
        <begin position="197"/>
        <end position="216"/>
    </location>
</feature>
<evidence type="ECO:0000256" key="9">
    <source>
        <dbReference type="ARBA" id="ARBA00023136"/>
    </source>
</evidence>
<organism evidence="13">
    <name type="scientific">Knufia petricola</name>
    <dbReference type="NCBI Taxonomy" id="206542"/>
    <lineage>
        <taxon>Eukaryota</taxon>
        <taxon>Fungi</taxon>
        <taxon>Dikarya</taxon>
        <taxon>Ascomycota</taxon>
        <taxon>Pezizomycotina</taxon>
        <taxon>Eurotiomycetes</taxon>
        <taxon>Chaetothyriomycetidae</taxon>
        <taxon>Chaetothyriales</taxon>
        <taxon>Trichomeriaceae</taxon>
        <taxon>Knufia</taxon>
    </lineage>
</organism>
<dbReference type="GO" id="GO:0005886">
    <property type="term" value="C:plasma membrane"/>
    <property type="evidence" value="ECO:0007669"/>
    <property type="project" value="TreeGrafter"/>
</dbReference>
<accession>A0A7L8JFB7</accession>
<protein>
    <submittedName>
        <fullName evidence="13">OPS2</fullName>
    </submittedName>
</protein>